<dbReference type="InterPro" id="IPR005110">
    <property type="entry name" value="MoeA_linker/N"/>
</dbReference>
<dbReference type="EMBL" id="JACHWT010000008">
    <property type="protein sequence ID" value="MBB3116697.1"/>
    <property type="molecule type" value="Genomic_DNA"/>
</dbReference>
<evidence type="ECO:0000313" key="8">
    <source>
        <dbReference type="EMBL" id="MBB3116697.1"/>
    </source>
</evidence>
<dbReference type="Gene3D" id="3.40.980.10">
    <property type="entry name" value="MoaB/Mog-like domain"/>
    <property type="match status" value="1"/>
</dbReference>
<reference evidence="8" key="1">
    <citation type="submission" date="2020-08" db="EMBL/GenBank/DDBJ databases">
        <title>Sequencing the genomes of 1000 actinobacteria strains.</title>
        <authorList>
            <person name="Klenk H.-P."/>
        </authorList>
    </citation>
    <scope>NUCLEOTIDE SEQUENCE</scope>
    <source>
        <strain evidence="8">DSM 20582</strain>
    </source>
</reference>
<dbReference type="SUPFAM" id="SSF53218">
    <property type="entry name" value="Molybdenum cofactor biosynthesis proteins"/>
    <property type="match status" value="1"/>
</dbReference>
<comment type="cofactor">
    <cofactor evidence="5">
        <name>Mg(2+)</name>
        <dbReference type="ChEBI" id="CHEBI:18420"/>
    </cofactor>
</comment>
<dbReference type="Gene3D" id="3.90.105.10">
    <property type="entry name" value="Molybdopterin biosynthesis moea protein, domain 2"/>
    <property type="match status" value="1"/>
</dbReference>
<keyword evidence="3 5" id="KW-0500">Molybdenum</keyword>
<dbReference type="RefSeq" id="WP_260160059.1">
    <property type="nucleotide sequence ID" value="NZ_CP047187.1"/>
</dbReference>
<comment type="caution">
    <text evidence="8">The sequence shown here is derived from an EMBL/GenBank/DDBJ whole genome shotgun (WGS) entry which is preliminary data.</text>
</comment>
<proteinExistence type="inferred from homology"/>
<comment type="pathway">
    <text evidence="5">Cofactor biosynthesis; molybdopterin biosynthesis.</text>
</comment>
<protein>
    <recommendedName>
        <fullName evidence="5">Molybdopterin molybdenumtransferase</fullName>
        <ecNumber evidence="5">2.10.1.1</ecNumber>
    </recommendedName>
</protein>
<dbReference type="Pfam" id="PF03453">
    <property type="entry name" value="MoeA_N"/>
    <property type="match status" value="1"/>
</dbReference>
<feature type="compositionally biased region" description="Pro residues" evidence="6">
    <location>
        <begin position="242"/>
        <end position="256"/>
    </location>
</feature>
<evidence type="ECO:0000256" key="5">
    <source>
        <dbReference type="RuleBase" id="RU365090"/>
    </source>
</evidence>
<feature type="region of interest" description="Disordered" evidence="6">
    <location>
        <begin position="288"/>
        <end position="309"/>
    </location>
</feature>
<keyword evidence="5" id="KW-0501">Molybdenum cofactor biosynthesis</keyword>
<evidence type="ECO:0000313" key="9">
    <source>
        <dbReference type="Proteomes" id="UP000612712"/>
    </source>
</evidence>
<dbReference type="SUPFAM" id="SSF53448">
    <property type="entry name" value="Nucleotide-diphospho-sugar transferases"/>
    <property type="match status" value="1"/>
</dbReference>
<sequence length="729" mass="72171">MSAPVVHTVVVAGGAGRRLTASAPDPATLPPKPLLSDGAGRRLIDRALAAAPRGGSVVVVGPPMPLPPHVHRVREDPPLSGPAAALAAGVAALGGGSGRGGACAGGASVPGADVARAGDALVLCLAADMPAPREGVEALLAAAAEPPAGSDSAPDASHGATHHASPDPAPDGWIAVADGRDQPLLTLLRLDAARAAFAGVTGGSVMRVLRGLDLRRVPVPASAAADVDTWEDARAHGVGAPPATPETPAPATPETPAPAAAETPAPAHTPVDWAEARRRVTATAEAMVRRRRRAASSLPPETGTVPVADVHSPVDVPHYTSSAMDGYAVAGPPPWRVLAAPAAGAQGRNIHRTGGDLHPGEALPVLTGSLLPRGAEAVVRSEHVTLDGTTLTPDSGRPPRPGADIRHAGEELAAGEVLVRAGTTLSARHLALLSTCGVDAVEALAPPTVALAFTGNEVVTTGLPGPGEVRDAFSRSFPALLTGWGARVTSTVRLPDDPDAVAAWFTDPATRAADVVVVTGGSGHSGQDFARQVITAGADAVLADSVRCAPGHPTLLTTRRVGGAAAGGADRDGGSGADRDTDGDAAGDADGPRTQIVVGAPGNPLAAHVALHSFVEPALSVLRGGAAPGPAPGISAVDLPADRRGRVRLTPAAYVGAASGAAPDGGTADDATVDADGTNGGTAGATGVRLAPVTRTHSHMLSGYATADVLLVTPPEGVPAGGPVRYLPL</sequence>
<feature type="compositionally biased region" description="Basic and acidic residues" evidence="6">
    <location>
        <begin position="569"/>
        <end position="582"/>
    </location>
</feature>
<dbReference type="GO" id="GO:0046872">
    <property type="term" value="F:metal ion binding"/>
    <property type="evidence" value="ECO:0007669"/>
    <property type="project" value="UniProtKB-UniRule"/>
</dbReference>
<dbReference type="UniPathway" id="UPA00344"/>
<feature type="compositionally biased region" description="Low complexity" evidence="6">
    <location>
        <begin position="143"/>
        <end position="159"/>
    </location>
</feature>
<gene>
    <name evidence="8" type="ORF">FHU32_001943</name>
</gene>
<organism evidence="8 9">
    <name type="scientific">Corynebacterium bovis DSM 20582 = CIP 54.80</name>
    <dbReference type="NCBI Taxonomy" id="927655"/>
    <lineage>
        <taxon>Bacteria</taxon>
        <taxon>Bacillati</taxon>
        <taxon>Actinomycetota</taxon>
        <taxon>Actinomycetes</taxon>
        <taxon>Mycobacteriales</taxon>
        <taxon>Corynebacteriaceae</taxon>
        <taxon>Corynebacterium</taxon>
    </lineage>
</organism>
<dbReference type="SMART" id="SM00852">
    <property type="entry name" value="MoCF_biosynth"/>
    <property type="match status" value="1"/>
</dbReference>
<keyword evidence="5" id="KW-0479">Metal-binding</keyword>
<dbReference type="PANTHER" id="PTHR10192:SF5">
    <property type="entry name" value="GEPHYRIN"/>
    <property type="match status" value="1"/>
</dbReference>
<feature type="compositionally biased region" description="Low complexity" evidence="6">
    <location>
        <begin position="257"/>
        <end position="266"/>
    </location>
</feature>
<feature type="region of interest" description="Disordered" evidence="6">
    <location>
        <begin position="143"/>
        <end position="175"/>
    </location>
</feature>
<comment type="similarity">
    <text evidence="2 5">Belongs to the MoeA family.</text>
</comment>
<dbReference type="InterPro" id="IPR038987">
    <property type="entry name" value="MoeA-like"/>
</dbReference>
<dbReference type="GO" id="GO:0005829">
    <property type="term" value="C:cytosol"/>
    <property type="evidence" value="ECO:0007669"/>
    <property type="project" value="TreeGrafter"/>
</dbReference>
<dbReference type="InterPro" id="IPR001453">
    <property type="entry name" value="MoaB/Mog_dom"/>
</dbReference>
<dbReference type="Gene3D" id="3.90.550.10">
    <property type="entry name" value="Spore Coat Polysaccharide Biosynthesis Protein SpsA, Chain A"/>
    <property type="match status" value="1"/>
</dbReference>
<dbReference type="AlphaFoldDB" id="A0A8I0CLJ3"/>
<evidence type="ECO:0000259" key="7">
    <source>
        <dbReference type="SMART" id="SM00852"/>
    </source>
</evidence>
<dbReference type="PANTHER" id="PTHR10192">
    <property type="entry name" value="MOLYBDOPTERIN BIOSYNTHESIS PROTEIN"/>
    <property type="match status" value="1"/>
</dbReference>
<evidence type="ECO:0000256" key="1">
    <source>
        <dbReference type="ARBA" id="ARBA00002901"/>
    </source>
</evidence>
<dbReference type="GO" id="GO:0061599">
    <property type="term" value="F:molybdopterin molybdotransferase activity"/>
    <property type="evidence" value="ECO:0007669"/>
    <property type="project" value="UniProtKB-UniRule"/>
</dbReference>
<keyword evidence="5" id="KW-0460">Magnesium</keyword>
<comment type="catalytic activity">
    <reaction evidence="4">
        <text>adenylyl-molybdopterin + molybdate = Mo-molybdopterin + AMP + H(+)</text>
        <dbReference type="Rhea" id="RHEA:35047"/>
        <dbReference type="ChEBI" id="CHEBI:15378"/>
        <dbReference type="ChEBI" id="CHEBI:36264"/>
        <dbReference type="ChEBI" id="CHEBI:62727"/>
        <dbReference type="ChEBI" id="CHEBI:71302"/>
        <dbReference type="ChEBI" id="CHEBI:456215"/>
        <dbReference type="EC" id="2.10.1.1"/>
    </reaction>
</comment>
<keyword evidence="5 8" id="KW-0808">Transferase</keyword>
<comment type="function">
    <text evidence="1 5">Catalyzes the insertion of molybdate into adenylated molybdopterin with the concomitant release of AMP.</text>
</comment>
<dbReference type="InterPro" id="IPR036135">
    <property type="entry name" value="MoeA_linker/N_sf"/>
</dbReference>
<evidence type="ECO:0000256" key="4">
    <source>
        <dbReference type="ARBA" id="ARBA00047317"/>
    </source>
</evidence>
<dbReference type="GO" id="GO:0006777">
    <property type="term" value="P:Mo-molybdopterin cofactor biosynthetic process"/>
    <property type="evidence" value="ECO:0007669"/>
    <property type="project" value="UniProtKB-UniRule"/>
</dbReference>
<name>A0A8I0CLJ3_9CORY</name>
<feature type="region of interest" description="Disordered" evidence="6">
    <location>
        <begin position="235"/>
        <end position="276"/>
    </location>
</feature>
<feature type="region of interest" description="Disordered" evidence="6">
    <location>
        <begin position="559"/>
        <end position="594"/>
    </location>
</feature>
<dbReference type="EC" id="2.10.1.1" evidence="5"/>
<evidence type="ECO:0000256" key="3">
    <source>
        <dbReference type="ARBA" id="ARBA00022505"/>
    </source>
</evidence>
<dbReference type="Gene3D" id="2.170.190.11">
    <property type="entry name" value="Molybdopterin biosynthesis moea protein, domain 3"/>
    <property type="match status" value="1"/>
</dbReference>
<accession>A0A8I0CLJ3</accession>
<evidence type="ECO:0000256" key="2">
    <source>
        <dbReference type="ARBA" id="ARBA00010763"/>
    </source>
</evidence>
<dbReference type="Pfam" id="PF00994">
    <property type="entry name" value="MoCF_biosynth"/>
    <property type="match status" value="1"/>
</dbReference>
<dbReference type="Proteomes" id="UP000612712">
    <property type="component" value="Unassembled WGS sequence"/>
</dbReference>
<dbReference type="InterPro" id="IPR036425">
    <property type="entry name" value="MoaB/Mog-like_dom_sf"/>
</dbReference>
<feature type="domain" description="MoaB/Mog" evidence="7">
    <location>
        <begin position="450"/>
        <end position="621"/>
    </location>
</feature>
<dbReference type="InterPro" id="IPR029044">
    <property type="entry name" value="Nucleotide-diphossugar_trans"/>
</dbReference>
<dbReference type="SUPFAM" id="SSF63882">
    <property type="entry name" value="MoeA N-terminal region -like"/>
    <property type="match status" value="1"/>
</dbReference>
<evidence type="ECO:0000256" key="6">
    <source>
        <dbReference type="SAM" id="MobiDB-lite"/>
    </source>
</evidence>